<accession>A0AAU9CY27</accession>
<name>A0AAU9CY27_9BACT</name>
<dbReference type="Proteomes" id="UP001348817">
    <property type="component" value="Chromosome"/>
</dbReference>
<organism evidence="1 2">
    <name type="scientific">Fulvitalea axinellae</name>
    <dbReference type="NCBI Taxonomy" id="1182444"/>
    <lineage>
        <taxon>Bacteria</taxon>
        <taxon>Pseudomonadati</taxon>
        <taxon>Bacteroidota</taxon>
        <taxon>Cytophagia</taxon>
        <taxon>Cytophagales</taxon>
        <taxon>Persicobacteraceae</taxon>
        <taxon>Fulvitalea</taxon>
    </lineage>
</organism>
<dbReference type="AlphaFoldDB" id="A0AAU9CY27"/>
<protein>
    <submittedName>
        <fullName evidence="1">Uncharacterized protein</fullName>
    </submittedName>
</protein>
<gene>
    <name evidence="1" type="ORF">FUAX_28040</name>
</gene>
<proteinExistence type="predicted"/>
<reference evidence="1 2" key="1">
    <citation type="submission" date="2021-12" db="EMBL/GenBank/DDBJ databases">
        <title>Genome sequencing of bacteria with rrn-lacking chromosome and rrn-plasmid.</title>
        <authorList>
            <person name="Anda M."/>
            <person name="Iwasaki W."/>
        </authorList>
    </citation>
    <scope>NUCLEOTIDE SEQUENCE [LARGE SCALE GENOMIC DNA]</scope>
    <source>
        <strain evidence="1 2">DSM 100852</strain>
    </source>
</reference>
<keyword evidence="2" id="KW-1185">Reference proteome</keyword>
<evidence type="ECO:0000313" key="1">
    <source>
        <dbReference type="EMBL" id="BDD10372.1"/>
    </source>
</evidence>
<dbReference type="KEGG" id="fax:FUAX_28040"/>
<evidence type="ECO:0000313" key="2">
    <source>
        <dbReference type="Proteomes" id="UP001348817"/>
    </source>
</evidence>
<sequence length="180" mass="19748">MNIRILILALFVAGLYSCSSKEKKKSLPKTNHRVSVNKLAFSPVTIDKQENVNLRIKSGAMAIYTAGTMRNHGMVLSTENGNILFVPIGEKLVNELSPVTIVSFEPNLSIGQNMRGYLYTGFDAEESLPVKLATQITLTDSLCSGRVIAISSKKPADTSVFVFNNMKVFNLGRFASKTEK</sequence>
<dbReference type="RefSeq" id="WP_338391932.1">
    <property type="nucleotide sequence ID" value="NZ_AP025314.1"/>
</dbReference>
<dbReference type="EMBL" id="AP025314">
    <property type="protein sequence ID" value="BDD10372.1"/>
    <property type="molecule type" value="Genomic_DNA"/>
</dbReference>